<keyword evidence="5" id="KW-1185">Reference proteome</keyword>
<reference evidence="4 5" key="1">
    <citation type="submission" date="2020-08" db="EMBL/GenBank/DDBJ databases">
        <title>Genome sequencing of Purple Non-Sulfur Bacteria from various extreme environments.</title>
        <authorList>
            <person name="Mayer M."/>
        </authorList>
    </citation>
    <scope>NUCLEOTIDE SEQUENCE [LARGE SCALE GENOMIC DNA]</scope>
    <source>
        <strain evidence="4 5">JA135</strain>
    </source>
</reference>
<dbReference type="InterPro" id="IPR036291">
    <property type="entry name" value="NAD(P)-bd_dom_sf"/>
</dbReference>
<dbReference type="SUPFAM" id="SSF51735">
    <property type="entry name" value="NAD(P)-binding Rossmann-fold domains"/>
    <property type="match status" value="1"/>
</dbReference>
<dbReference type="Proteomes" id="UP000555728">
    <property type="component" value="Unassembled WGS sequence"/>
</dbReference>
<name>A0A7W6RZU6_9PROT</name>
<dbReference type="EMBL" id="JACIGI010000014">
    <property type="protein sequence ID" value="MBB4286279.1"/>
    <property type="molecule type" value="Genomic_DNA"/>
</dbReference>
<dbReference type="GO" id="GO:0015979">
    <property type="term" value="P:photosynthesis"/>
    <property type="evidence" value="ECO:0007669"/>
    <property type="project" value="UniProtKB-KW"/>
</dbReference>
<feature type="domain" description="NmrA-like" evidence="3">
    <location>
        <begin position="3"/>
        <end position="275"/>
    </location>
</feature>
<dbReference type="PANTHER" id="PTHR47128:SF2">
    <property type="entry name" value="PROTEIN HIGH CHLOROPHYLL FLUORESCENCE PHENOTYPE 244, CHLOROPLASTIC"/>
    <property type="match status" value="1"/>
</dbReference>
<proteinExistence type="predicted"/>
<protein>
    <submittedName>
        <fullName evidence="4">Uncharacterized protein YbjT (DUF2867 family)</fullName>
    </submittedName>
</protein>
<keyword evidence="2" id="KW-0604">Photosystem II</keyword>
<dbReference type="InterPro" id="IPR044256">
    <property type="entry name" value="HCF244-like"/>
</dbReference>
<dbReference type="Pfam" id="PF05368">
    <property type="entry name" value="NmrA"/>
    <property type="match status" value="1"/>
</dbReference>
<dbReference type="PANTHER" id="PTHR47128">
    <property type="match status" value="1"/>
</dbReference>
<dbReference type="Gene3D" id="3.40.50.720">
    <property type="entry name" value="NAD(P)-binding Rossmann-like Domain"/>
    <property type="match status" value="1"/>
</dbReference>
<gene>
    <name evidence="4" type="ORF">GGD88_002006</name>
</gene>
<dbReference type="RefSeq" id="WP_184434947.1">
    <property type="nucleotide sequence ID" value="NZ_JACIGI010000014.1"/>
</dbReference>
<evidence type="ECO:0000313" key="4">
    <source>
        <dbReference type="EMBL" id="MBB4286279.1"/>
    </source>
</evidence>
<evidence type="ECO:0000313" key="5">
    <source>
        <dbReference type="Proteomes" id="UP000555728"/>
    </source>
</evidence>
<sequence length="292" mass="30110">MDLVVGATGILGRDICQRLAAADRPVRALVRAGSAPDTVAALGAAGVQTVVGDIKDPASLTAACAGADTVISTASATLSRAEGDTIEAVDHQGQLALVAAARAAGVRQIVFVSFPPDRSSFPLQDAKRAVEAAIRDSGVPYTILQPTHFREVWLSPALGLDPANAKARVFGEGAGPISWIAMADVAKAAAAALDTPQALNRTLRLGGPEALPQTEVIARFERAAGRSFEREVVPEADLDAMMAGDDPLARSFGALMMICARHGCAIDNTEAREVLGHDPSPLDAYIAACLAG</sequence>
<evidence type="ECO:0000256" key="2">
    <source>
        <dbReference type="ARBA" id="ARBA00023276"/>
    </source>
</evidence>
<evidence type="ECO:0000256" key="1">
    <source>
        <dbReference type="ARBA" id="ARBA00022531"/>
    </source>
</evidence>
<keyword evidence="1" id="KW-0602">Photosynthesis</keyword>
<accession>A0A7W6RZU6</accession>
<dbReference type="AlphaFoldDB" id="A0A7W6RZU6"/>
<comment type="caution">
    <text evidence="4">The sequence shown here is derived from an EMBL/GenBank/DDBJ whole genome shotgun (WGS) entry which is preliminary data.</text>
</comment>
<dbReference type="GO" id="GO:0009523">
    <property type="term" value="C:photosystem II"/>
    <property type="evidence" value="ECO:0007669"/>
    <property type="project" value="UniProtKB-KW"/>
</dbReference>
<organism evidence="4 5">
    <name type="scientific">Roseospira goensis</name>
    <dbReference type="NCBI Taxonomy" id="391922"/>
    <lineage>
        <taxon>Bacteria</taxon>
        <taxon>Pseudomonadati</taxon>
        <taxon>Pseudomonadota</taxon>
        <taxon>Alphaproteobacteria</taxon>
        <taxon>Rhodospirillales</taxon>
        <taxon>Rhodospirillaceae</taxon>
        <taxon>Roseospira</taxon>
    </lineage>
</organism>
<dbReference type="InterPro" id="IPR008030">
    <property type="entry name" value="NmrA-like"/>
</dbReference>
<evidence type="ECO:0000259" key="3">
    <source>
        <dbReference type="Pfam" id="PF05368"/>
    </source>
</evidence>